<evidence type="ECO:0000313" key="1">
    <source>
        <dbReference type="EMBL" id="MDQ0204365.1"/>
    </source>
</evidence>
<proteinExistence type="predicted"/>
<keyword evidence="2" id="KW-1185">Reference proteome</keyword>
<dbReference type="EMBL" id="JAUSUE010000015">
    <property type="protein sequence ID" value="MDQ0204365.1"/>
    <property type="molecule type" value="Genomic_DNA"/>
</dbReference>
<sequence length="67" mass="7916">MQQLDDELQIILKGRWFERDSWEFISSQIHSGIKRCRIKHDEALQSMATAVFGTKAVRIQLSFVFFK</sequence>
<evidence type="ECO:0000313" key="2">
    <source>
        <dbReference type="Proteomes" id="UP001239167"/>
    </source>
</evidence>
<organism evidence="1 2">
    <name type="scientific">Pectinatus haikarae</name>
    <dbReference type="NCBI Taxonomy" id="349096"/>
    <lineage>
        <taxon>Bacteria</taxon>
        <taxon>Bacillati</taxon>
        <taxon>Bacillota</taxon>
        <taxon>Negativicutes</taxon>
        <taxon>Selenomonadales</taxon>
        <taxon>Selenomonadaceae</taxon>
        <taxon>Pectinatus</taxon>
    </lineage>
</organism>
<reference evidence="1 2" key="1">
    <citation type="submission" date="2023-07" db="EMBL/GenBank/DDBJ databases">
        <title>Genomic Encyclopedia of Type Strains, Phase IV (KMG-IV): sequencing the most valuable type-strain genomes for metagenomic binning, comparative biology and taxonomic classification.</title>
        <authorList>
            <person name="Goeker M."/>
        </authorList>
    </citation>
    <scope>NUCLEOTIDE SEQUENCE [LARGE SCALE GENOMIC DNA]</scope>
    <source>
        <strain evidence="1 2">DSM 16980</strain>
    </source>
</reference>
<dbReference type="Proteomes" id="UP001239167">
    <property type="component" value="Unassembled WGS sequence"/>
</dbReference>
<protein>
    <submittedName>
        <fullName evidence="1">Uncharacterized protein</fullName>
    </submittedName>
</protein>
<comment type="caution">
    <text evidence="1">The sequence shown here is derived from an EMBL/GenBank/DDBJ whole genome shotgun (WGS) entry which is preliminary data.</text>
</comment>
<name>A0ABT9Y945_9FIRM</name>
<dbReference type="RefSeq" id="WP_432748897.1">
    <property type="nucleotide sequence ID" value="NZ_CP116940.1"/>
</dbReference>
<accession>A0ABT9Y945</accession>
<gene>
    <name evidence="1" type="ORF">J2S01_002093</name>
</gene>